<feature type="coiled-coil region" evidence="1">
    <location>
        <begin position="332"/>
        <end position="378"/>
    </location>
</feature>
<dbReference type="OrthoDB" id="691673at2759"/>
<protein>
    <recommendedName>
        <fullName evidence="3">Myb/SANT-like DNA-binding domain-containing protein</fullName>
    </recommendedName>
</protein>
<dbReference type="EMBL" id="JADCNM010000002">
    <property type="protein sequence ID" value="KAG0494263.1"/>
    <property type="molecule type" value="Genomic_DNA"/>
</dbReference>
<dbReference type="PANTHER" id="PTHR31307:SF6">
    <property type="entry name" value="OS01G0718900 PROTEIN"/>
    <property type="match status" value="1"/>
</dbReference>
<feature type="region of interest" description="Disordered" evidence="2">
    <location>
        <begin position="1"/>
        <end position="147"/>
    </location>
</feature>
<dbReference type="Gene3D" id="1.10.10.60">
    <property type="entry name" value="Homeodomain-like"/>
    <property type="match status" value="1"/>
</dbReference>
<keyword evidence="1" id="KW-0175">Coiled coil</keyword>
<feature type="compositionally biased region" description="Acidic residues" evidence="2">
    <location>
        <begin position="288"/>
        <end position="301"/>
    </location>
</feature>
<dbReference type="GO" id="GO:0005634">
    <property type="term" value="C:nucleus"/>
    <property type="evidence" value="ECO:0007669"/>
    <property type="project" value="TreeGrafter"/>
</dbReference>
<evidence type="ECO:0000256" key="2">
    <source>
        <dbReference type="SAM" id="MobiDB-lite"/>
    </source>
</evidence>
<feature type="region of interest" description="Disordered" evidence="2">
    <location>
        <begin position="273"/>
        <end position="315"/>
    </location>
</feature>
<comment type="caution">
    <text evidence="4">The sequence shown here is derived from an EMBL/GenBank/DDBJ whole genome shotgun (WGS) entry which is preliminary data.</text>
</comment>
<dbReference type="Proteomes" id="UP000639772">
    <property type="component" value="Unassembled WGS sequence"/>
</dbReference>
<proteinExistence type="predicted"/>
<feature type="compositionally biased region" description="Acidic residues" evidence="2">
    <location>
        <begin position="93"/>
        <end position="106"/>
    </location>
</feature>
<dbReference type="GO" id="GO:0000976">
    <property type="term" value="F:transcription cis-regulatory region binding"/>
    <property type="evidence" value="ECO:0007669"/>
    <property type="project" value="TreeGrafter"/>
</dbReference>
<evidence type="ECO:0000259" key="3">
    <source>
        <dbReference type="Pfam" id="PF13837"/>
    </source>
</evidence>
<dbReference type="InterPro" id="IPR044822">
    <property type="entry name" value="Myb_DNA-bind_4"/>
</dbReference>
<feature type="compositionally biased region" description="Acidic residues" evidence="2">
    <location>
        <begin position="389"/>
        <end position="399"/>
    </location>
</feature>
<sequence>MDDTEDDAGYPPNHDSETHRRLLPTPNHSKMLSRNNSYPSQLLRGRVEDHGEEHDGDEEVRPNGGDQAMNNAEDEEDVAEDNPNRGYAREGSELESDEYEDDGDDSSESRGKRRRLDRYTGGFELVHRLAPSPSLKPPPPRSSSAEWSEGATFALLDAWGDLYLQNGRKSLRSDEWGEVAKRVCQGSKVSRSEAQCRNRLDTLKKKFKKEKAKHLDYTGSFSKWVYFQKMDELMSSPSPPPPAPWHDPQLPRLHCGMDAGEYVFANSGLYPNHSNGMNELGDSPGDSASEEEAEGVDDDSDGLPPLRDKVGGSSGASFRMLADSIQKFGKVYEKIENSKSQQMAELERMRKEFHKDLELQKKEILDMAQAEIARLRQEVGEEGLRTDEDVNDDDDDVDDTDVSTENFSGFMISSLFQLATFGSVQRPWHIDLAT</sequence>
<evidence type="ECO:0000256" key="1">
    <source>
        <dbReference type="SAM" id="Coils"/>
    </source>
</evidence>
<name>A0A835RPC6_VANPL</name>
<feature type="compositionally biased region" description="Polar residues" evidence="2">
    <location>
        <begin position="26"/>
        <end position="40"/>
    </location>
</feature>
<dbReference type="Pfam" id="PF13837">
    <property type="entry name" value="Myb_DNA-bind_4"/>
    <property type="match status" value="1"/>
</dbReference>
<evidence type="ECO:0000313" key="4">
    <source>
        <dbReference type="EMBL" id="KAG0494263.1"/>
    </source>
</evidence>
<dbReference type="AlphaFoldDB" id="A0A835RPC6"/>
<organism evidence="4 5">
    <name type="scientific">Vanilla planifolia</name>
    <name type="common">Vanilla</name>
    <dbReference type="NCBI Taxonomy" id="51239"/>
    <lineage>
        <taxon>Eukaryota</taxon>
        <taxon>Viridiplantae</taxon>
        <taxon>Streptophyta</taxon>
        <taxon>Embryophyta</taxon>
        <taxon>Tracheophyta</taxon>
        <taxon>Spermatophyta</taxon>
        <taxon>Magnoliopsida</taxon>
        <taxon>Liliopsida</taxon>
        <taxon>Asparagales</taxon>
        <taxon>Orchidaceae</taxon>
        <taxon>Vanilloideae</taxon>
        <taxon>Vanilleae</taxon>
        <taxon>Vanilla</taxon>
    </lineage>
</organism>
<feature type="compositionally biased region" description="Basic and acidic residues" evidence="2">
    <location>
        <begin position="379"/>
        <end position="388"/>
    </location>
</feature>
<reference evidence="4 5" key="1">
    <citation type="journal article" date="2020" name="Nat. Food">
        <title>A phased Vanilla planifolia genome enables genetic improvement of flavour and production.</title>
        <authorList>
            <person name="Hasing T."/>
            <person name="Tang H."/>
            <person name="Brym M."/>
            <person name="Khazi F."/>
            <person name="Huang T."/>
            <person name="Chambers A.H."/>
        </authorList>
    </citation>
    <scope>NUCLEOTIDE SEQUENCE [LARGE SCALE GENOMIC DNA]</scope>
    <source>
        <tissue evidence="4">Leaf</tissue>
    </source>
</reference>
<dbReference type="PANTHER" id="PTHR31307">
    <property type="entry name" value="TRIHELIX TRANSCRIPTION FACTOR ASIL2"/>
    <property type="match status" value="1"/>
</dbReference>
<accession>A0A835RPC6</accession>
<evidence type="ECO:0000313" key="5">
    <source>
        <dbReference type="Proteomes" id="UP000639772"/>
    </source>
</evidence>
<feature type="region of interest" description="Disordered" evidence="2">
    <location>
        <begin position="379"/>
        <end position="399"/>
    </location>
</feature>
<gene>
    <name evidence="4" type="ORF">HPP92_005257</name>
</gene>
<feature type="domain" description="Myb/SANT-like DNA-binding" evidence="3">
    <location>
        <begin position="146"/>
        <end position="233"/>
    </location>
</feature>
<dbReference type="InterPro" id="IPR044823">
    <property type="entry name" value="ASIL1/2-like"/>
</dbReference>